<feature type="compositionally biased region" description="Basic and acidic residues" evidence="2">
    <location>
        <begin position="334"/>
        <end position="359"/>
    </location>
</feature>
<feature type="compositionally biased region" description="Polar residues" evidence="2">
    <location>
        <begin position="10"/>
        <end position="21"/>
    </location>
</feature>
<sequence>MALQPKTEPGSLQSSISTTSQKHYSEMSISELVSLLRVVYQVEDFDKIEEELKYREDKVKVDIGSLREKLDLERLNSIEIEKRLKIREEQCKKGKQAQENYELLLKRMKQSGLDMDELRKRNVTLEKRMEQSGLDMDELRKRNVTLESEVCELKKKMVEDVKYVTELRTKLEEGKAENKSALDVLNMKNTELKEEIKKNLADIERLRTENDKLTDEKLERKTAFESLERKYGELSASVVKLENDVKLLLSEGASDCGNTEQEPNTGVSFAVKAEEVFDDYELENDTGEPVPFPKTKETHQYVKKGYKDVASENEIIAISDDDDDDDNGCPNQGLHREKAIAQENEHPQRVETFTRKRASDIQTSSRSTSSGDLYEMDHPPLKRVKTSPASSDTYHLPDHFLRRI</sequence>
<dbReference type="OrthoDB" id="1422228at2759"/>
<evidence type="ECO:0000313" key="4">
    <source>
        <dbReference type="Proteomes" id="UP000291084"/>
    </source>
</evidence>
<feature type="coiled-coil region" evidence="1">
    <location>
        <begin position="108"/>
        <end position="149"/>
    </location>
</feature>
<dbReference type="Proteomes" id="UP000291084">
    <property type="component" value="Chromosome 3"/>
</dbReference>
<feature type="region of interest" description="Disordered" evidence="2">
    <location>
        <begin position="319"/>
        <end position="398"/>
    </location>
</feature>
<organism evidence="3 4">
    <name type="scientific">Vigna angularis var. angularis</name>
    <dbReference type="NCBI Taxonomy" id="157739"/>
    <lineage>
        <taxon>Eukaryota</taxon>
        <taxon>Viridiplantae</taxon>
        <taxon>Streptophyta</taxon>
        <taxon>Embryophyta</taxon>
        <taxon>Tracheophyta</taxon>
        <taxon>Spermatophyta</taxon>
        <taxon>Magnoliopsida</taxon>
        <taxon>eudicotyledons</taxon>
        <taxon>Gunneridae</taxon>
        <taxon>Pentapetalae</taxon>
        <taxon>rosids</taxon>
        <taxon>fabids</taxon>
        <taxon>Fabales</taxon>
        <taxon>Fabaceae</taxon>
        <taxon>Papilionoideae</taxon>
        <taxon>50 kb inversion clade</taxon>
        <taxon>NPAAA clade</taxon>
        <taxon>indigoferoid/millettioid clade</taxon>
        <taxon>Phaseoleae</taxon>
        <taxon>Vigna</taxon>
    </lineage>
</organism>
<accession>A0A0S3RIY1</accession>
<keyword evidence="4" id="KW-1185">Reference proteome</keyword>
<protein>
    <submittedName>
        <fullName evidence="3">Uncharacterized protein</fullName>
    </submittedName>
</protein>
<feature type="region of interest" description="Disordered" evidence="2">
    <location>
        <begin position="1"/>
        <end position="21"/>
    </location>
</feature>
<gene>
    <name evidence="3" type="primary">Vigan.03G020300</name>
    <name evidence="3" type="ORF">VIGAN_03020300</name>
</gene>
<evidence type="ECO:0000256" key="1">
    <source>
        <dbReference type="SAM" id="Coils"/>
    </source>
</evidence>
<feature type="coiled-coil region" evidence="1">
    <location>
        <begin position="175"/>
        <end position="244"/>
    </location>
</feature>
<dbReference type="AlphaFoldDB" id="A0A0S3RIY1"/>
<keyword evidence="1" id="KW-0175">Coiled coil</keyword>
<reference evidence="3 4" key="1">
    <citation type="journal article" date="2015" name="Sci. Rep.">
        <title>The power of single molecule real-time sequencing technology in the de novo assembly of a eukaryotic genome.</title>
        <authorList>
            <person name="Sakai H."/>
            <person name="Naito K."/>
            <person name="Ogiso-Tanaka E."/>
            <person name="Takahashi Y."/>
            <person name="Iseki K."/>
            <person name="Muto C."/>
            <person name="Satou K."/>
            <person name="Teruya K."/>
            <person name="Shiroma A."/>
            <person name="Shimoji M."/>
            <person name="Hirano T."/>
            <person name="Itoh T."/>
            <person name="Kaga A."/>
            <person name="Tomooka N."/>
        </authorList>
    </citation>
    <scope>NUCLEOTIDE SEQUENCE [LARGE SCALE GENOMIC DNA]</scope>
    <source>
        <strain evidence="4">cv. Shumari</strain>
    </source>
</reference>
<dbReference type="EMBL" id="AP015036">
    <property type="protein sequence ID" value="BAT80612.1"/>
    <property type="molecule type" value="Genomic_DNA"/>
</dbReference>
<evidence type="ECO:0000313" key="3">
    <source>
        <dbReference type="EMBL" id="BAT80612.1"/>
    </source>
</evidence>
<name>A0A0S3RIY1_PHAAN</name>
<proteinExistence type="predicted"/>
<evidence type="ECO:0000256" key="2">
    <source>
        <dbReference type="SAM" id="MobiDB-lite"/>
    </source>
</evidence>